<name>A0A829GF25_LACPA</name>
<keyword evidence="6" id="KW-0598">Phosphotransferase system</keyword>
<evidence type="ECO:0000256" key="10">
    <source>
        <dbReference type="ARBA" id="ARBA00037387"/>
    </source>
</evidence>
<dbReference type="Proteomes" id="UP000014316">
    <property type="component" value="Unassembled WGS sequence"/>
</dbReference>
<evidence type="ECO:0000313" key="16">
    <source>
        <dbReference type="Proteomes" id="UP000014316"/>
    </source>
</evidence>
<keyword evidence="3" id="KW-0813">Transport</keyword>
<feature type="transmembrane region" description="Helical" evidence="14">
    <location>
        <begin position="15"/>
        <end position="37"/>
    </location>
</feature>
<evidence type="ECO:0000256" key="12">
    <source>
        <dbReference type="ARBA" id="ARBA00039702"/>
    </source>
</evidence>
<comment type="subunit">
    <text evidence="2">Homodimer.</text>
</comment>
<evidence type="ECO:0000256" key="4">
    <source>
        <dbReference type="ARBA" id="ARBA00022475"/>
    </source>
</evidence>
<dbReference type="PANTHER" id="PTHR33843:SF4">
    <property type="entry name" value="ASCORBATE-SPECIFIC PTS SYSTEM EIIC COMPONENT"/>
    <property type="match status" value="1"/>
</dbReference>
<protein>
    <recommendedName>
        <fullName evidence="12">Ascorbate-specific PTS system EIIC component</fullName>
    </recommendedName>
    <alternativeName>
        <fullName evidence="13">Ascorbate-specific permease IIC component UlaA</fullName>
    </alternativeName>
</protein>
<dbReference type="InterPro" id="IPR004703">
    <property type="entry name" value="PTS_sugar-sp_permease"/>
</dbReference>
<keyword evidence="8 14" id="KW-1133">Transmembrane helix</keyword>
<organism evidence="15 16">
    <name type="scientific">Lacticaseibacillus paracasei subsp. paracasei Lpp123</name>
    <dbReference type="NCBI Taxonomy" id="1256201"/>
    <lineage>
        <taxon>Bacteria</taxon>
        <taxon>Bacillati</taxon>
        <taxon>Bacillota</taxon>
        <taxon>Bacilli</taxon>
        <taxon>Lactobacillales</taxon>
        <taxon>Lactobacillaceae</taxon>
        <taxon>Lacticaseibacillus</taxon>
    </lineage>
</organism>
<evidence type="ECO:0000256" key="2">
    <source>
        <dbReference type="ARBA" id="ARBA00011738"/>
    </source>
</evidence>
<dbReference type="Pfam" id="PF03611">
    <property type="entry name" value="EIIC-GAT"/>
    <property type="match status" value="1"/>
</dbReference>
<comment type="caution">
    <text evidence="15">The sequence shown here is derived from an EMBL/GenBank/DDBJ whole genome shotgun (WGS) entry which is preliminary data.</text>
</comment>
<dbReference type="EMBL" id="ANJW01000591">
    <property type="protein sequence ID" value="EPC52527.1"/>
    <property type="molecule type" value="Genomic_DNA"/>
</dbReference>
<gene>
    <name evidence="15" type="primary">ulaA</name>
    <name evidence="15" type="ORF">Lpp123_09956</name>
</gene>
<comment type="subcellular location">
    <subcellularLocation>
        <location evidence="1">Cell membrane</location>
        <topology evidence="1">Multi-pass membrane protein</topology>
    </subcellularLocation>
</comment>
<evidence type="ECO:0000313" key="15">
    <source>
        <dbReference type="EMBL" id="EPC52527.1"/>
    </source>
</evidence>
<feature type="transmembrane region" description="Helical" evidence="14">
    <location>
        <begin position="49"/>
        <end position="65"/>
    </location>
</feature>
<evidence type="ECO:0000256" key="5">
    <source>
        <dbReference type="ARBA" id="ARBA00022597"/>
    </source>
</evidence>
<keyword evidence="9 14" id="KW-0472">Membrane</keyword>
<dbReference type="PANTHER" id="PTHR33843">
    <property type="entry name" value="ASCORBATE-SPECIFIC PTS SYSTEM EIIC COMPONENT"/>
    <property type="match status" value="1"/>
</dbReference>
<accession>A0A829GF25</accession>
<dbReference type="GO" id="GO:0009401">
    <property type="term" value="P:phosphoenolpyruvate-dependent sugar phosphotransferase system"/>
    <property type="evidence" value="ECO:0007669"/>
    <property type="project" value="UniProtKB-KW"/>
</dbReference>
<evidence type="ECO:0000256" key="3">
    <source>
        <dbReference type="ARBA" id="ARBA00022448"/>
    </source>
</evidence>
<comment type="similarity">
    <text evidence="11">Belongs to the UlaA family.</text>
</comment>
<evidence type="ECO:0000256" key="7">
    <source>
        <dbReference type="ARBA" id="ARBA00022692"/>
    </source>
</evidence>
<dbReference type="AlphaFoldDB" id="A0A829GF25"/>
<evidence type="ECO:0000256" key="14">
    <source>
        <dbReference type="SAM" id="Phobius"/>
    </source>
</evidence>
<reference evidence="15 16" key="1">
    <citation type="journal article" date="2013" name="PLoS ONE">
        <title>Lactobacillus paracasei comparative genomics: towards species pan-genome definition and exploitation of diversity.</title>
        <authorList>
            <person name="Smokvina T."/>
            <person name="Wels M."/>
            <person name="Polka J."/>
            <person name="Chervaux C."/>
            <person name="Brisse S."/>
            <person name="Boekhorst J."/>
            <person name="van Hylckama Vlieg J.E."/>
            <person name="Siezen R.J."/>
        </authorList>
    </citation>
    <scope>NUCLEOTIDE SEQUENCE [LARGE SCALE GENOMIC DNA]</scope>
    <source>
        <strain evidence="15 16">Lpp123</strain>
    </source>
</reference>
<evidence type="ECO:0000256" key="8">
    <source>
        <dbReference type="ARBA" id="ARBA00022989"/>
    </source>
</evidence>
<evidence type="ECO:0000256" key="9">
    <source>
        <dbReference type="ARBA" id="ARBA00023136"/>
    </source>
</evidence>
<comment type="function">
    <text evidence="10">The phosphoenolpyruvate-dependent sugar phosphotransferase system (sugar PTS), a major carbohydrate active transport system, catalyzes the phosphorylation of incoming sugar substrates concomitantly with their translocation across the cell membrane. The enzyme II UlaABC PTS system is involved in ascorbate transport.</text>
</comment>
<evidence type="ECO:0000256" key="1">
    <source>
        <dbReference type="ARBA" id="ARBA00004651"/>
    </source>
</evidence>
<sequence length="66" mass="7603">MQQILDFLVKIWDYFASNILTQPAYMIGFIVLLGYILERKPLYESIAGFLKAVIGYMILMVGLVAW</sequence>
<feature type="non-terminal residue" evidence="15">
    <location>
        <position position="66"/>
    </location>
</feature>
<dbReference type="InterPro" id="IPR051562">
    <property type="entry name" value="Ascorbate-PTS_EIIC"/>
</dbReference>
<evidence type="ECO:0000256" key="13">
    <source>
        <dbReference type="ARBA" id="ARBA00042859"/>
    </source>
</evidence>
<evidence type="ECO:0000256" key="11">
    <source>
        <dbReference type="ARBA" id="ARBA00038218"/>
    </source>
</evidence>
<keyword evidence="7 14" id="KW-0812">Transmembrane</keyword>
<keyword evidence="5" id="KW-0762">Sugar transport</keyword>
<evidence type="ECO:0000256" key="6">
    <source>
        <dbReference type="ARBA" id="ARBA00022683"/>
    </source>
</evidence>
<dbReference type="GO" id="GO:0005886">
    <property type="term" value="C:plasma membrane"/>
    <property type="evidence" value="ECO:0007669"/>
    <property type="project" value="UniProtKB-SubCell"/>
</dbReference>
<proteinExistence type="inferred from homology"/>
<keyword evidence="4" id="KW-1003">Cell membrane</keyword>